<sequence length="393" mass="45182">MNSAKFILSRSTYFRSCLCSKNLSSVVTLDCLTESNTKVPRTSLNVPREHTKNHIGMWYNIEPNMIKRLFTYEGIAPHLKELTEIFRETSIMIREPAVSVIDYIQRSDLSVPPNKFILYGKHGTGKSLSLLHIIHHLAEENWAIVHCGYPVKWCTLFKEILPSATREGYYDHTTDASIWLQHFQLQNNIILQNPELVTMEDYHWTQREITPKGSPLTSIIDFGIGRSRYASECVFQLLKELKQHAQEGRLKLAVVIDGINSLYVGASHYRDTNRNFVPLNKLTLIEAFKPLLRSDWKGGVIVGSVDIIMSTKDRRESHLPRYLLTREGWETLDPFVPILVDKYSEKEFESAVNYYLDRRWLQHPAGASKEGKEELEFLGGGYPGELLKLVNGR</sequence>
<keyword evidence="3" id="KW-0809">Transit peptide</keyword>
<protein>
    <recommendedName>
        <fullName evidence="7">Small ribosomal subunit protein mS29</fullName>
    </recommendedName>
</protein>
<keyword evidence="9" id="KW-1185">Reference proteome</keyword>
<dbReference type="InterPro" id="IPR019368">
    <property type="entry name" value="Ribosomal_mS29"/>
</dbReference>
<evidence type="ECO:0000256" key="1">
    <source>
        <dbReference type="ARBA" id="ARBA00004173"/>
    </source>
</evidence>
<dbReference type="EMBL" id="SEYY01024108">
    <property type="protein sequence ID" value="KAB7494382.1"/>
    <property type="molecule type" value="Genomic_DNA"/>
</dbReference>
<accession>A0A5N5SKM5</accession>
<dbReference type="AlphaFoldDB" id="A0A5N5SKM5"/>
<comment type="subcellular location">
    <subcellularLocation>
        <location evidence="1">Mitochondrion</location>
    </subcellularLocation>
</comment>
<keyword evidence="4 8" id="KW-0689">Ribosomal protein</keyword>
<dbReference type="OrthoDB" id="274828at2759"/>
<evidence type="ECO:0000313" key="9">
    <source>
        <dbReference type="Proteomes" id="UP000326759"/>
    </source>
</evidence>
<dbReference type="GO" id="GO:0003735">
    <property type="term" value="F:structural constituent of ribosome"/>
    <property type="evidence" value="ECO:0007669"/>
    <property type="project" value="TreeGrafter"/>
</dbReference>
<dbReference type="SUPFAM" id="SSF52540">
    <property type="entry name" value="P-loop containing nucleoside triphosphate hydrolases"/>
    <property type="match status" value="1"/>
</dbReference>
<evidence type="ECO:0000313" key="8">
    <source>
        <dbReference type="EMBL" id="KAB7494382.1"/>
    </source>
</evidence>
<evidence type="ECO:0000256" key="2">
    <source>
        <dbReference type="ARBA" id="ARBA00009863"/>
    </source>
</evidence>
<evidence type="ECO:0000256" key="3">
    <source>
        <dbReference type="ARBA" id="ARBA00022946"/>
    </source>
</evidence>
<proteinExistence type="inferred from homology"/>
<dbReference type="GO" id="GO:0006915">
    <property type="term" value="P:apoptotic process"/>
    <property type="evidence" value="ECO:0007669"/>
    <property type="project" value="InterPro"/>
</dbReference>
<keyword evidence="6" id="KW-0687">Ribonucleoprotein</keyword>
<dbReference type="PANTHER" id="PTHR12810:SF0">
    <property type="entry name" value="SMALL RIBOSOMAL SUBUNIT PROTEIN MS29"/>
    <property type="match status" value="1"/>
</dbReference>
<gene>
    <name evidence="8" type="primary">DAP3</name>
    <name evidence="8" type="ORF">Anas_02429</name>
</gene>
<dbReference type="PANTHER" id="PTHR12810">
    <property type="entry name" value="MITOCHONDRIAL 28S RIBOSOMAL PROTEIN S29"/>
    <property type="match status" value="1"/>
</dbReference>
<dbReference type="PRINTS" id="PR01716">
    <property type="entry name" value="DEATHASSOCP3"/>
</dbReference>
<dbReference type="Proteomes" id="UP000326759">
    <property type="component" value="Unassembled WGS sequence"/>
</dbReference>
<dbReference type="InterPro" id="IPR027417">
    <property type="entry name" value="P-loop_NTPase"/>
</dbReference>
<evidence type="ECO:0000256" key="4">
    <source>
        <dbReference type="ARBA" id="ARBA00022980"/>
    </source>
</evidence>
<organism evidence="8 9">
    <name type="scientific">Armadillidium nasatum</name>
    <dbReference type="NCBI Taxonomy" id="96803"/>
    <lineage>
        <taxon>Eukaryota</taxon>
        <taxon>Metazoa</taxon>
        <taxon>Ecdysozoa</taxon>
        <taxon>Arthropoda</taxon>
        <taxon>Crustacea</taxon>
        <taxon>Multicrustacea</taxon>
        <taxon>Malacostraca</taxon>
        <taxon>Eumalacostraca</taxon>
        <taxon>Peracarida</taxon>
        <taxon>Isopoda</taxon>
        <taxon>Oniscidea</taxon>
        <taxon>Crinocheta</taxon>
        <taxon>Armadillidiidae</taxon>
        <taxon>Armadillidium</taxon>
    </lineage>
</organism>
<name>A0A5N5SKM5_9CRUS</name>
<dbReference type="InterPro" id="IPR008092">
    <property type="entry name" value="Ribosomal_mS29_met"/>
</dbReference>
<evidence type="ECO:0000256" key="5">
    <source>
        <dbReference type="ARBA" id="ARBA00023128"/>
    </source>
</evidence>
<keyword evidence="5" id="KW-0496">Mitochondrion</keyword>
<evidence type="ECO:0000256" key="7">
    <source>
        <dbReference type="ARBA" id="ARBA00035140"/>
    </source>
</evidence>
<comment type="similarity">
    <text evidence="2">Belongs to the mitochondrion-specific ribosomal protein mS29 family.</text>
</comment>
<comment type="caution">
    <text evidence="8">The sequence shown here is derived from an EMBL/GenBank/DDBJ whole genome shotgun (WGS) entry which is preliminary data.</text>
</comment>
<dbReference type="GO" id="GO:0005763">
    <property type="term" value="C:mitochondrial small ribosomal subunit"/>
    <property type="evidence" value="ECO:0007669"/>
    <property type="project" value="TreeGrafter"/>
</dbReference>
<dbReference type="Pfam" id="PF10236">
    <property type="entry name" value="DAP3"/>
    <property type="match status" value="1"/>
</dbReference>
<evidence type="ECO:0000256" key="6">
    <source>
        <dbReference type="ARBA" id="ARBA00023274"/>
    </source>
</evidence>
<reference evidence="8 9" key="1">
    <citation type="journal article" date="2019" name="PLoS Biol.">
        <title>Sex chromosomes control vertical transmission of feminizing Wolbachia symbionts in an isopod.</title>
        <authorList>
            <person name="Becking T."/>
            <person name="Chebbi M.A."/>
            <person name="Giraud I."/>
            <person name="Moumen B."/>
            <person name="Laverre T."/>
            <person name="Caubet Y."/>
            <person name="Peccoud J."/>
            <person name="Gilbert C."/>
            <person name="Cordaux R."/>
        </authorList>
    </citation>
    <scope>NUCLEOTIDE SEQUENCE [LARGE SCALE GENOMIC DNA]</scope>
    <source>
        <strain evidence="8">ANa2</strain>
        <tissue evidence="8">Whole body excluding digestive tract and cuticle</tissue>
    </source>
</reference>